<evidence type="ECO:0000313" key="2">
    <source>
        <dbReference type="Proteomes" id="UP001151760"/>
    </source>
</evidence>
<reference evidence="1" key="2">
    <citation type="submission" date="2022-01" db="EMBL/GenBank/DDBJ databases">
        <authorList>
            <person name="Yamashiro T."/>
            <person name="Shiraishi A."/>
            <person name="Satake H."/>
            <person name="Nakayama K."/>
        </authorList>
    </citation>
    <scope>NUCLEOTIDE SEQUENCE</scope>
</reference>
<sequence length="100" mass="11699">MGLWYPKDTKIELTAFVDAYHVGCQDTRRYTSRSTQSLEENLEQMENGTAELYFVKATYQLADIFMKALGRERFEFMINRLGMQSITPEKLKSLAKFEEV</sequence>
<evidence type="ECO:0008006" key="3">
    <source>
        <dbReference type="Google" id="ProtNLM"/>
    </source>
</evidence>
<reference evidence="1" key="1">
    <citation type="journal article" date="2022" name="Int. J. Mol. Sci.">
        <title>Draft Genome of Tanacetum Coccineum: Genomic Comparison of Closely Related Tanacetum-Family Plants.</title>
        <authorList>
            <person name="Yamashiro T."/>
            <person name="Shiraishi A."/>
            <person name="Nakayama K."/>
            <person name="Satake H."/>
        </authorList>
    </citation>
    <scope>NUCLEOTIDE SEQUENCE</scope>
</reference>
<name>A0ABQ5FZS6_9ASTR</name>
<protein>
    <recommendedName>
        <fullName evidence="3">Retrovirus-related Pol polyprotein from transposon TNT 1-94</fullName>
    </recommendedName>
</protein>
<proteinExistence type="predicted"/>
<organism evidence="1 2">
    <name type="scientific">Tanacetum coccineum</name>
    <dbReference type="NCBI Taxonomy" id="301880"/>
    <lineage>
        <taxon>Eukaryota</taxon>
        <taxon>Viridiplantae</taxon>
        <taxon>Streptophyta</taxon>
        <taxon>Embryophyta</taxon>
        <taxon>Tracheophyta</taxon>
        <taxon>Spermatophyta</taxon>
        <taxon>Magnoliopsida</taxon>
        <taxon>eudicotyledons</taxon>
        <taxon>Gunneridae</taxon>
        <taxon>Pentapetalae</taxon>
        <taxon>asterids</taxon>
        <taxon>campanulids</taxon>
        <taxon>Asterales</taxon>
        <taxon>Asteraceae</taxon>
        <taxon>Asteroideae</taxon>
        <taxon>Anthemideae</taxon>
        <taxon>Anthemidinae</taxon>
        <taxon>Tanacetum</taxon>
    </lineage>
</organism>
<dbReference type="Proteomes" id="UP001151760">
    <property type="component" value="Unassembled WGS sequence"/>
</dbReference>
<accession>A0ABQ5FZS6</accession>
<keyword evidence="2" id="KW-1185">Reference proteome</keyword>
<comment type="caution">
    <text evidence="1">The sequence shown here is derived from an EMBL/GenBank/DDBJ whole genome shotgun (WGS) entry which is preliminary data.</text>
</comment>
<gene>
    <name evidence="1" type="ORF">Tco_1020351</name>
</gene>
<dbReference type="EMBL" id="BQNB010017936">
    <property type="protein sequence ID" value="GJT68871.1"/>
    <property type="molecule type" value="Genomic_DNA"/>
</dbReference>
<evidence type="ECO:0000313" key="1">
    <source>
        <dbReference type="EMBL" id="GJT68871.1"/>
    </source>
</evidence>